<dbReference type="Pfam" id="PF08031">
    <property type="entry name" value="BBE"/>
    <property type="match status" value="1"/>
</dbReference>
<dbReference type="InterPro" id="IPR012951">
    <property type="entry name" value="BBE"/>
</dbReference>
<dbReference type="GO" id="GO:0050660">
    <property type="term" value="F:flavin adenine dinucleotide binding"/>
    <property type="evidence" value="ECO:0007669"/>
    <property type="project" value="InterPro"/>
</dbReference>
<dbReference type="GO" id="GO:0016491">
    <property type="term" value="F:oxidoreductase activity"/>
    <property type="evidence" value="ECO:0007669"/>
    <property type="project" value="UniProtKB-KW"/>
</dbReference>
<keyword evidence="3" id="KW-0274">FAD</keyword>
<dbReference type="Gene3D" id="3.40.462.20">
    <property type="match status" value="1"/>
</dbReference>
<evidence type="ECO:0000256" key="4">
    <source>
        <dbReference type="ARBA" id="ARBA00023002"/>
    </source>
</evidence>
<evidence type="ECO:0000256" key="2">
    <source>
        <dbReference type="ARBA" id="ARBA00022630"/>
    </source>
</evidence>
<proteinExistence type="predicted"/>
<dbReference type="InterPro" id="IPR050416">
    <property type="entry name" value="FAD-linked_Oxidoreductase"/>
</dbReference>
<feature type="domain" description="Berberine/berberine-like" evidence="5">
    <location>
        <begin position="110"/>
        <end position="149"/>
    </location>
</feature>
<dbReference type="PANTHER" id="PTHR42973">
    <property type="entry name" value="BINDING OXIDOREDUCTASE, PUTATIVE (AFU_ORTHOLOGUE AFUA_1G17690)-RELATED"/>
    <property type="match status" value="1"/>
</dbReference>
<evidence type="ECO:0000313" key="7">
    <source>
        <dbReference type="Proteomes" id="UP000830729"/>
    </source>
</evidence>
<keyword evidence="2" id="KW-0285">Flavoprotein</keyword>
<dbReference type="Proteomes" id="UP000830729">
    <property type="component" value="Chromosome"/>
</dbReference>
<sequence>MLDEDYPDGLRYYWKSIYLSELTDEVVDLVVRYNESAPSKLSTVDIWHLGDAVSDVPQDSTAFWHRDKPYMMAFEANWENAEDDDANVEWAREGISEAESLSIASGRYGNFPGLSEDPATLLFGDNYERLVEVKTEYDPENLFHVNQNIAPRDGDA</sequence>
<reference evidence="6 7" key="1">
    <citation type="submission" date="2022-04" db="EMBL/GenBank/DDBJ databases">
        <title>Diverse halophilic archaea isolated from saline environments.</title>
        <authorList>
            <person name="Cui H.-L."/>
        </authorList>
    </citation>
    <scope>NUCLEOTIDE SEQUENCE [LARGE SCALE GENOMIC DNA]</scope>
    <source>
        <strain evidence="6 7">XZYJT49</strain>
    </source>
</reference>
<dbReference type="InterPro" id="IPR016169">
    <property type="entry name" value="FAD-bd_PCMH_sub2"/>
</dbReference>
<dbReference type="Gene3D" id="3.30.465.10">
    <property type="match status" value="1"/>
</dbReference>
<protein>
    <submittedName>
        <fullName evidence="6">BBE domain-containing protein</fullName>
    </submittedName>
</protein>
<evidence type="ECO:0000256" key="1">
    <source>
        <dbReference type="ARBA" id="ARBA00001974"/>
    </source>
</evidence>
<evidence type="ECO:0000313" key="6">
    <source>
        <dbReference type="EMBL" id="UPV73357.1"/>
    </source>
</evidence>
<evidence type="ECO:0000256" key="3">
    <source>
        <dbReference type="ARBA" id="ARBA00022827"/>
    </source>
</evidence>
<dbReference type="KEGG" id="halx:M0R89_12465"/>
<comment type="cofactor">
    <cofactor evidence="1">
        <name>FAD</name>
        <dbReference type="ChEBI" id="CHEBI:57692"/>
    </cofactor>
</comment>
<dbReference type="PANTHER" id="PTHR42973:SF39">
    <property type="entry name" value="FAD-BINDING PCMH-TYPE DOMAIN-CONTAINING PROTEIN"/>
    <property type="match status" value="1"/>
</dbReference>
<dbReference type="EMBL" id="CP096659">
    <property type="protein sequence ID" value="UPV73357.1"/>
    <property type="molecule type" value="Genomic_DNA"/>
</dbReference>
<keyword evidence="4" id="KW-0560">Oxidoreductase</keyword>
<organism evidence="6 7">
    <name type="scientific">Halorussus limi</name>
    <dbReference type="NCBI Taxonomy" id="2938695"/>
    <lineage>
        <taxon>Archaea</taxon>
        <taxon>Methanobacteriati</taxon>
        <taxon>Methanobacteriota</taxon>
        <taxon>Stenosarchaea group</taxon>
        <taxon>Halobacteria</taxon>
        <taxon>Halobacteriales</taxon>
        <taxon>Haladaptataceae</taxon>
        <taxon>Halorussus</taxon>
    </lineage>
</organism>
<evidence type="ECO:0000259" key="5">
    <source>
        <dbReference type="Pfam" id="PF08031"/>
    </source>
</evidence>
<name>A0A8U0HR30_9EURY</name>
<gene>
    <name evidence="6" type="ORF">M0R89_12465</name>
</gene>
<keyword evidence="7" id="KW-1185">Reference proteome</keyword>
<dbReference type="AlphaFoldDB" id="A0A8U0HR30"/>
<accession>A0A8U0HR30</accession>